<organism evidence="7">
    <name type="scientific">Sesamum radiatum</name>
    <name type="common">Black benniseed</name>
    <dbReference type="NCBI Taxonomy" id="300843"/>
    <lineage>
        <taxon>Eukaryota</taxon>
        <taxon>Viridiplantae</taxon>
        <taxon>Streptophyta</taxon>
        <taxon>Embryophyta</taxon>
        <taxon>Tracheophyta</taxon>
        <taxon>Spermatophyta</taxon>
        <taxon>Magnoliopsida</taxon>
        <taxon>eudicotyledons</taxon>
        <taxon>Gunneridae</taxon>
        <taxon>Pentapetalae</taxon>
        <taxon>asterids</taxon>
        <taxon>lamiids</taxon>
        <taxon>Lamiales</taxon>
        <taxon>Pedaliaceae</taxon>
        <taxon>Sesamum</taxon>
    </lineage>
</organism>
<proteinExistence type="inferred from homology"/>
<dbReference type="AlphaFoldDB" id="A0AAW2KP74"/>
<protein>
    <submittedName>
        <fullName evidence="7">Oleuropein beta-glucosidase</fullName>
    </submittedName>
</protein>
<comment type="caution">
    <text evidence="7">The sequence shown here is derived from an EMBL/GenBank/DDBJ whole genome shotgun (WGS) entry which is preliminary data.</text>
</comment>
<dbReference type="PANTHER" id="PTHR10353">
    <property type="entry name" value="GLYCOSYL HYDROLASE"/>
    <property type="match status" value="1"/>
</dbReference>
<dbReference type="Pfam" id="PF00232">
    <property type="entry name" value="Glyco_hydro_1"/>
    <property type="match status" value="2"/>
</dbReference>
<sequence>MANNGPGSQVARYVGAKLTRHDFPPDFIFGSATSAYQVEGAYAQDGRSLSNWDHFALQRPGKIVDGSNGCVAIDNYNRFKEDVVLMKKLGLDSYRFSIAWSRVLPGGRLSGGVNKEGIKFYNDLIDLLLSQGIEPCVTIFHFDVPQCLEDEYGGFLSPKIVQDFAEYAELCFFEFGDRVKFWITQNEPVTFTKNGYVQGIFPPGHGSTSAQPSENNAVGHRCARGVDTTCHGGDAGTEPYIVGHHLILAHAVAVDIYRKNYQVEGAYAQDGKIIDGSNGCIAIDHYNRFKEDVRLMKKLGIDAYRFSLAWSRILPGGRLSGGINREGIKYYNDLIDLLLAQVERDGVPIGEQAASDWLYIVPYGIRNLILHTKNVYNDPVIYITENGVNEKNDRSLTIAKAIKDDYRIKFHQDHLAYVKEAIDSGARIKGYFAWSLFDNYEWAEGYSVRFGMFYIDYVNSYTRYPKKSAIWYMNFLNKNVLPRTKRQVEEIEDDNATTKRKKGR</sequence>
<dbReference type="PANTHER" id="PTHR10353:SF137">
    <property type="entry name" value="MYROSINASE 3-RELATED"/>
    <property type="match status" value="1"/>
</dbReference>
<evidence type="ECO:0000256" key="3">
    <source>
        <dbReference type="ARBA" id="ARBA00023295"/>
    </source>
</evidence>
<dbReference type="FunFam" id="3.20.20.80:FF:000020">
    <property type="entry name" value="Beta-glucosidase 12"/>
    <property type="match status" value="1"/>
</dbReference>
<dbReference type="SUPFAM" id="SSF51445">
    <property type="entry name" value="(Trans)glycosidases"/>
    <property type="match status" value="3"/>
</dbReference>
<dbReference type="PRINTS" id="PR00131">
    <property type="entry name" value="GLHYDRLASE1"/>
</dbReference>
<gene>
    <name evidence="7" type="ORF">Sradi_5773000</name>
</gene>
<evidence type="ECO:0000256" key="2">
    <source>
        <dbReference type="ARBA" id="ARBA00022801"/>
    </source>
</evidence>
<dbReference type="EMBL" id="JACGWJ010000027">
    <property type="protein sequence ID" value="KAL0308307.1"/>
    <property type="molecule type" value="Genomic_DNA"/>
</dbReference>
<keyword evidence="2 6" id="KW-0378">Hydrolase</keyword>
<dbReference type="InterPro" id="IPR018120">
    <property type="entry name" value="Glyco_hydro_1_AS"/>
</dbReference>
<evidence type="ECO:0000256" key="1">
    <source>
        <dbReference type="ARBA" id="ARBA00010838"/>
    </source>
</evidence>
<dbReference type="GO" id="GO:0008422">
    <property type="term" value="F:beta-glucosidase activity"/>
    <property type="evidence" value="ECO:0007669"/>
    <property type="project" value="UniProtKB-ARBA"/>
</dbReference>
<reference evidence="7" key="1">
    <citation type="submission" date="2020-06" db="EMBL/GenBank/DDBJ databases">
        <authorList>
            <person name="Li T."/>
            <person name="Hu X."/>
            <person name="Zhang T."/>
            <person name="Song X."/>
            <person name="Zhang H."/>
            <person name="Dai N."/>
            <person name="Sheng W."/>
            <person name="Hou X."/>
            <person name="Wei L."/>
        </authorList>
    </citation>
    <scope>NUCLEOTIDE SEQUENCE</scope>
    <source>
        <strain evidence="7">G02</strain>
        <tissue evidence="7">Leaf</tissue>
    </source>
</reference>
<evidence type="ECO:0000256" key="4">
    <source>
        <dbReference type="PROSITE-ProRule" id="PRU10055"/>
    </source>
</evidence>
<name>A0AAW2KP74_SESRA</name>
<dbReference type="InterPro" id="IPR001360">
    <property type="entry name" value="Glyco_hydro_1"/>
</dbReference>
<reference evidence="7" key="2">
    <citation type="journal article" date="2024" name="Plant">
        <title>Genomic evolution and insights into agronomic trait innovations of Sesamum species.</title>
        <authorList>
            <person name="Miao H."/>
            <person name="Wang L."/>
            <person name="Qu L."/>
            <person name="Liu H."/>
            <person name="Sun Y."/>
            <person name="Le M."/>
            <person name="Wang Q."/>
            <person name="Wei S."/>
            <person name="Zheng Y."/>
            <person name="Lin W."/>
            <person name="Duan Y."/>
            <person name="Cao H."/>
            <person name="Xiong S."/>
            <person name="Wang X."/>
            <person name="Wei L."/>
            <person name="Li C."/>
            <person name="Ma Q."/>
            <person name="Ju M."/>
            <person name="Zhao R."/>
            <person name="Li G."/>
            <person name="Mu C."/>
            <person name="Tian Q."/>
            <person name="Mei H."/>
            <person name="Zhang T."/>
            <person name="Gao T."/>
            <person name="Zhang H."/>
        </authorList>
    </citation>
    <scope>NUCLEOTIDE SEQUENCE</scope>
    <source>
        <strain evidence="7">G02</strain>
    </source>
</reference>
<comment type="similarity">
    <text evidence="1 5">Belongs to the glycosyl hydrolase 1 family.</text>
</comment>
<evidence type="ECO:0000313" key="7">
    <source>
        <dbReference type="EMBL" id="KAL0308307.1"/>
    </source>
</evidence>
<dbReference type="PROSITE" id="PS00653">
    <property type="entry name" value="GLYCOSYL_HYDROL_F1_2"/>
    <property type="match status" value="1"/>
</dbReference>
<evidence type="ECO:0000256" key="5">
    <source>
        <dbReference type="RuleBase" id="RU003690"/>
    </source>
</evidence>
<dbReference type="GO" id="GO:0005975">
    <property type="term" value="P:carbohydrate metabolic process"/>
    <property type="evidence" value="ECO:0007669"/>
    <property type="project" value="InterPro"/>
</dbReference>
<keyword evidence="3 6" id="KW-0326">Glycosidase</keyword>
<evidence type="ECO:0000256" key="6">
    <source>
        <dbReference type="RuleBase" id="RU004468"/>
    </source>
</evidence>
<dbReference type="PROSITE" id="PS00572">
    <property type="entry name" value="GLYCOSYL_HYDROL_F1_1"/>
    <property type="match status" value="1"/>
</dbReference>
<dbReference type="InterPro" id="IPR033132">
    <property type="entry name" value="GH_1_N_CS"/>
</dbReference>
<dbReference type="Gene3D" id="3.20.20.80">
    <property type="entry name" value="Glycosidases"/>
    <property type="match status" value="3"/>
</dbReference>
<feature type="active site" description="Nucleophile" evidence="4">
    <location>
        <position position="385"/>
    </location>
</feature>
<dbReference type="InterPro" id="IPR017853">
    <property type="entry name" value="GH"/>
</dbReference>
<accession>A0AAW2KP74</accession>